<name>A0A822Y9T0_NELNU</name>
<dbReference type="GO" id="GO:0016020">
    <property type="term" value="C:membrane"/>
    <property type="evidence" value="ECO:0007669"/>
    <property type="project" value="UniProtKB-SubCell"/>
</dbReference>
<evidence type="ECO:0000256" key="1">
    <source>
        <dbReference type="ARBA" id="ARBA00004141"/>
    </source>
</evidence>
<evidence type="ECO:0000256" key="4">
    <source>
        <dbReference type="ARBA" id="ARBA00022989"/>
    </source>
</evidence>
<feature type="domain" description="UBA" evidence="8">
    <location>
        <begin position="204"/>
        <end position="244"/>
    </location>
</feature>
<keyword evidence="4 7" id="KW-1133">Transmembrane helix</keyword>
<protein>
    <recommendedName>
        <fullName evidence="8">UBA domain-containing protein</fullName>
    </recommendedName>
</protein>
<evidence type="ECO:0000256" key="2">
    <source>
        <dbReference type="ARBA" id="ARBA00009045"/>
    </source>
</evidence>
<dbReference type="InterPro" id="IPR035952">
    <property type="entry name" value="Rhomboid-like_sf"/>
</dbReference>
<dbReference type="Gene3D" id="1.10.8.10">
    <property type="entry name" value="DNA helicase RuvA subunit, C-terminal domain"/>
    <property type="match status" value="1"/>
</dbReference>
<proteinExistence type="inferred from homology"/>
<evidence type="ECO:0000313" key="10">
    <source>
        <dbReference type="Proteomes" id="UP000607653"/>
    </source>
</evidence>
<feature type="transmembrane region" description="Helical" evidence="7">
    <location>
        <begin position="27"/>
        <end position="42"/>
    </location>
</feature>
<dbReference type="EMBL" id="DUZY01000002">
    <property type="protein sequence ID" value="DAD29072.1"/>
    <property type="molecule type" value="Genomic_DNA"/>
</dbReference>
<comment type="subcellular location">
    <subcellularLocation>
        <location evidence="1">Membrane</location>
        <topology evidence="1">Multi-pass membrane protein</topology>
    </subcellularLocation>
</comment>
<dbReference type="SUPFAM" id="SSF46934">
    <property type="entry name" value="UBA-like"/>
    <property type="match status" value="1"/>
</dbReference>
<dbReference type="Pfam" id="PF00627">
    <property type="entry name" value="UBA"/>
    <property type="match status" value="1"/>
</dbReference>
<dbReference type="Pfam" id="PF01694">
    <property type="entry name" value="Rhomboid"/>
    <property type="match status" value="1"/>
</dbReference>
<evidence type="ECO:0000256" key="5">
    <source>
        <dbReference type="ARBA" id="ARBA00023136"/>
    </source>
</evidence>
<evidence type="ECO:0000313" key="9">
    <source>
        <dbReference type="EMBL" id="DAD29072.1"/>
    </source>
</evidence>
<keyword evidence="10" id="KW-1185">Reference proteome</keyword>
<dbReference type="SMART" id="SM00165">
    <property type="entry name" value="UBA"/>
    <property type="match status" value="1"/>
</dbReference>
<dbReference type="SUPFAM" id="SSF144091">
    <property type="entry name" value="Rhomboid-like"/>
    <property type="match status" value="1"/>
</dbReference>
<dbReference type="AlphaFoldDB" id="A0A822Y9T0"/>
<comment type="caution">
    <text evidence="9">The sequence shown here is derived from an EMBL/GenBank/DDBJ whole genome shotgun (WGS) entry which is preliminary data.</text>
</comment>
<evidence type="ECO:0000256" key="6">
    <source>
        <dbReference type="SAM" id="MobiDB-lite"/>
    </source>
</evidence>
<evidence type="ECO:0000256" key="3">
    <source>
        <dbReference type="ARBA" id="ARBA00022692"/>
    </source>
</evidence>
<dbReference type="GO" id="GO:0004252">
    <property type="term" value="F:serine-type endopeptidase activity"/>
    <property type="evidence" value="ECO:0007669"/>
    <property type="project" value="InterPro"/>
</dbReference>
<dbReference type="PROSITE" id="PS50030">
    <property type="entry name" value="UBA"/>
    <property type="match status" value="1"/>
</dbReference>
<dbReference type="CDD" id="cd14287">
    <property type="entry name" value="UBA_At3g58460_like"/>
    <property type="match status" value="1"/>
</dbReference>
<dbReference type="InterPro" id="IPR022764">
    <property type="entry name" value="Peptidase_S54_rhomboid_dom"/>
</dbReference>
<dbReference type="InterPro" id="IPR015940">
    <property type="entry name" value="UBA"/>
</dbReference>
<feature type="region of interest" description="Disordered" evidence="6">
    <location>
        <begin position="133"/>
        <end position="157"/>
    </location>
</feature>
<reference evidence="9 10" key="1">
    <citation type="journal article" date="2020" name="Mol. Biol. Evol.">
        <title>Distinct Expression and Methylation Patterns for Genes with Different Fates following a Single Whole-Genome Duplication in Flowering Plants.</title>
        <authorList>
            <person name="Shi T."/>
            <person name="Rahmani R.S."/>
            <person name="Gugger P.F."/>
            <person name="Wang M."/>
            <person name="Li H."/>
            <person name="Zhang Y."/>
            <person name="Li Z."/>
            <person name="Wang Q."/>
            <person name="Van de Peer Y."/>
            <person name="Marchal K."/>
            <person name="Chen J."/>
        </authorList>
    </citation>
    <scope>NUCLEOTIDE SEQUENCE [LARGE SCALE GENOMIC DNA]</scope>
    <source>
        <tissue evidence="9">Leaf</tissue>
    </source>
</reference>
<evidence type="ECO:0000259" key="8">
    <source>
        <dbReference type="PROSITE" id="PS50030"/>
    </source>
</evidence>
<comment type="similarity">
    <text evidence="2">Belongs to the peptidase S54 family.</text>
</comment>
<gene>
    <name evidence="9" type="ORF">HUJ06_030540</name>
</gene>
<keyword evidence="5 7" id="KW-0472">Membrane</keyword>
<organism evidence="9 10">
    <name type="scientific">Nelumbo nucifera</name>
    <name type="common">Sacred lotus</name>
    <dbReference type="NCBI Taxonomy" id="4432"/>
    <lineage>
        <taxon>Eukaryota</taxon>
        <taxon>Viridiplantae</taxon>
        <taxon>Streptophyta</taxon>
        <taxon>Embryophyta</taxon>
        <taxon>Tracheophyta</taxon>
        <taxon>Spermatophyta</taxon>
        <taxon>Magnoliopsida</taxon>
        <taxon>Proteales</taxon>
        <taxon>Nelumbonaceae</taxon>
        <taxon>Nelumbo</taxon>
    </lineage>
</organism>
<accession>A0A822Y9T0</accession>
<dbReference type="Proteomes" id="UP000607653">
    <property type="component" value="Unassembled WGS sequence"/>
</dbReference>
<dbReference type="InterPro" id="IPR009060">
    <property type="entry name" value="UBA-like_sf"/>
</dbReference>
<sequence length="246" mass="26950">MCNRLLRNLILYDCYRDKSERRSIQKCVWYAWILLVVFQLLMSNVSLLGHLCGILSGFAYTYGLFNYLLPGSSFYSAIESSSFLSTCVRRPKFILCTGGSTSGFIPTYSSQNTTPSFASGSIWRNLSSWIPHRESTPAQDNRFPGRGRTLDSGRNQAASDINSASTLQARLLDDSTLDHSSERAESGIGQRRSTVDGSATIGLDASDEQIQKLVAMGFDRTQAEVALAAADGDSNVAVEILMSQQG</sequence>
<keyword evidence="3 7" id="KW-0812">Transmembrane</keyword>
<evidence type="ECO:0000256" key="7">
    <source>
        <dbReference type="SAM" id="Phobius"/>
    </source>
</evidence>